<dbReference type="OMA" id="CDHTIDY"/>
<keyword evidence="1" id="KW-0521">NADP</keyword>
<dbReference type="EMBL" id="CM000640">
    <property type="protein sequence ID" value="EED93601.1"/>
    <property type="molecule type" value="Genomic_DNA"/>
</dbReference>
<dbReference type="PaxDb" id="35128-Thaps33109"/>
<dbReference type="Pfam" id="PF08240">
    <property type="entry name" value="ADH_N"/>
    <property type="match status" value="1"/>
</dbReference>
<dbReference type="GeneID" id="7452808"/>
<dbReference type="SUPFAM" id="SSF51735">
    <property type="entry name" value="NAD(P)-binding Rossmann-fold domains"/>
    <property type="match status" value="1"/>
</dbReference>
<dbReference type="eggNOG" id="KOG1197">
    <property type="taxonomic scope" value="Eukaryota"/>
</dbReference>
<dbReference type="InterPro" id="IPR020843">
    <property type="entry name" value="ER"/>
</dbReference>
<evidence type="ECO:0000313" key="5">
    <source>
        <dbReference type="Proteomes" id="UP000001449"/>
    </source>
</evidence>
<keyword evidence="2" id="KW-0560">Oxidoreductase</keyword>
<feature type="domain" description="Enoyl reductase (ER)" evidence="3">
    <location>
        <begin position="11"/>
        <end position="328"/>
    </location>
</feature>
<dbReference type="HOGENOM" id="CLU_026673_3_1_1"/>
<feature type="non-terminal residue" evidence="4">
    <location>
        <position position="1"/>
    </location>
</feature>
<evidence type="ECO:0000259" key="3">
    <source>
        <dbReference type="SMART" id="SM00829"/>
    </source>
</evidence>
<dbReference type="PANTHER" id="PTHR48106:SF13">
    <property type="entry name" value="QUINONE OXIDOREDUCTASE-RELATED"/>
    <property type="match status" value="1"/>
</dbReference>
<sequence length="330" mass="36075">IMKAVVINKPGDISSLHYTTTHPKPTLQPGHALIKNEFIGLNFIDTYHRSGLYPRDTPFVLGQEGGGVVAAISQEEERIGDRVVYGSFGSYADYTSVPIDKLVPIPDRLDTSIAVACMTQGLTAHYLSSSVGNGIAKRGDWVLIYGVGSGTCQWTAQMCKIEGMMDDDGVDASKAANRFGCDNLIVLENTLNKSYADYTSVDIATQVDTITNGQGCKLIIDGIGKSTYDISLQCLSKRGLFVSFGNASGSVPAFPVLRLLPQSAYVTRPKLNDYIATREELLERANEVFGWVMEGKIRIVVDRVFELEEVAKGHEYLEEGRGRGKILFKC</sequence>
<dbReference type="Gene3D" id="3.90.180.10">
    <property type="entry name" value="Medium-chain alcohol dehydrogenases, catalytic domain"/>
    <property type="match status" value="1"/>
</dbReference>
<evidence type="ECO:0000256" key="2">
    <source>
        <dbReference type="ARBA" id="ARBA00023002"/>
    </source>
</evidence>
<dbReference type="Gene3D" id="3.40.50.720">
    <property type="entry name" value="NAD(P)-binding Rossmann-like Domain"/>
    <property type="match status" value="1"/>
</dbReference>
<dbReference type="KEGG" id="tps:THAPSDRAFT_33109"/>
<dbReference type="GO" id="GO:0070402">
    <property type="term" value="F:NADPH binding"/>
    <property type="evidence" value="ECO:0000318"/>
    <property type="project" value="GO_Central"/>
</dbReference>
<dbReference type="InterPro" id="IPR047618">
    <property type="entry name" value="QOR-like"/>
</dbReference>
<dbReference type="SUPFAM" id="SSF50129">
    <property type="entry name" value="GroES-like"/>
    <property type="match status" value="1"/>
</dbReference>
<keyword evidence="5" id="KW-1185">Reference proteome</keyword>
<proteinExistence type="predicted"/>
<dbReference type="InterPro" id="IPR036291">
    <property type="entry name" value="NAD(P)-bd_dom_sf"/>
</dbReference>
<dbReference type="GO" id="GO:0035925">
    <property type="term" value="F:mRNA 3'-UTR AU-rich region binding"/>
    <property type="evidence" value="ECO:0000318"/>
    <property type="project" value="GO_Central"/>
</dbReference>
<reference evidence="4 5" key="2">
    <citation type="journal article" date="2008" name="Nature">
        <title>The Phaeodactylum genome reveals the evolutionary history of diatom genomes.</title>
        <authorList>
            <person name="Bowler C."/>
            <person name="Allen A.E."/>
            <person name="Badger J.H."/>
            <person name="Grimwood J."/>
            <person name="Jabbari K."/>
            <person name="Kuo A."/>
            <person name="Maheswari U."/>
            <person name="Martens C."/>
            <person name="Maumus F."/>
            <person name="Otillar R.P."/>
            <person name="Rayko E."/>
            <person name="Salamov A."/>
            <person name="Vandepoele K."/>
            <person name="Beszteri B."/>
            <person name="Gruber A."/>
            <person name="Heijde M."/>
            <person name="Katinka M."/>
            <person name="Mock T."/>
            <person name="Valentin K."/>
            <person name="Verret F."/>
            <person name="Berges J.A."/>
            <person name="Brownlee C."/>
            <person name="Cadoret J.P."/>
            <person name="Chiovitti A."/>
            <person name="Choi C.J."/>
            <person name="Coesel S."/>
            <person name="De Martino A."/>
            <person name="Detter J.C."/>
            <person name="Durkin C."/>
            <person name="Falciatore A."/>
            <person name="Fournet J."/>
            <person name="Haruta M."/>
            <person name="Huysman M.J."/>
            <person name="Jenkins B.D."/>
            <person name="Jiroutova K."/>
            <person name="Jorgensen R.E."/>
            <person name="Joubert Y."/>
            <person name="Kaplan A."/>
            <person name="Kroger N."/>
            <person name="Kroth P.G."/>
            <person name="La Roche J."/>
            <person name="Lindquist E."/>
            <person name="Lommer M."/>
            <person name="Martin-Jezequel V."/>
            <person name="Lopez P.J."/>
            <person name="Lucas S."/>
            <person name="Mangogna M."/>
            <person name="McGinnis K."/>
            <person name="Medlin L.K."/>
            <person name="Montsant A."/>
            <person name="Oudot-Le Secq M.P."/>
            <person name="Napoli C."/>
            <person name="Obornik M."/>
            <person name="Parker M.S."/>
            <person name="Petit J.L."/>
            <person name="Porcel B.M."/>
            <person name="Poulsen N."/>
            <person name="Robison M."/>
            <person name="Rychlewski L."/>
            <person name="Rynearson T.A."/>
            <person name="Schmutz J."/>
            <person name="Shapiro H."/>
            <person name="Siaut M."/>
            <person name="Stanley M."/>
            <person name="Sussman M.R."/>
            <person name="Taylor A.R."/>
            <person name="Vardi A."/>
            <person name="von Dassow P."/>
            <person name="Vyverman W."/>
            <person name="Willis A."/>
            <person name="Wyrwicz L.S."/>
            <person name="Rokhsar D.S."/>
            <person name="Weissenbach J."/>
            <person name="Armbrust E.V."/>
            <person name="Green B.R."/>
            <person name="Van de Peer Y."/>
            <person name="Grigoriev I.V."/>
        </authorList>
    </citation>
    <scope>NUCLEOTIDE SEQUENCE [LARGE SCALE GENOMIC DNA]</scope>
    <source>
        <strain evidence="4 5">CCMP1335</strain>
    </source>
</reference>
<dbReference type="InterPro" id="IPR011032">
    <property type="entry name" value="GroES-like_sf"/>
</dbReference>
<evidence type="ECO:0000313" key="4">
    <source>
        <dbReference type="EMBL" id="EED93601.1"/>
    </source>
</evidence>
<dbReference type="RefSeq" id="XP_002288165.1">
    <property type="nucleotide sequence ID" value="XM_002288129.1"/>
</dbReference>
<dbReference type="InParanoid" id="B8BWW1"/>
<dbReference type="PANTHER" id="PTHR48106">
    <property type="entry name" value="QUINONE OXIDOREDUCTASE PIG3-RELATED"/>
    <property type="match status" value="1"/>
</dbReference>
<accession>B8BWW1</accession>
<organism evidence="4 5">
    <name type="scientific">Thalassiosira pseudonana</name>
    <name type="common">Marine diatom</name>
    <name type="synonym">Cyclotella nana</name>
    <dbReference type="NCBI Taxonomy" id="35128"/>
    <lineage>
        <taxon>Eukaryota</taxon>
        <taxon>Sar</taxon>
        <taxon>Stramenopiles</taxon>
        <taxon>Ochrophyta</taxon>
        <taxon>Bacillariophyta</taxon>
        <taxon>Coscinodiscophyceae</taxon>
        <taxon>Thalassiosirophycidae</taxon>
        <taxon>Thalassiosirales</taxon>
        <taxon>Thalassiosiraceae</taxon>
        <taxon>Thalassiosira</taxon>
    </lineage>
</organism>
<dbReference type="AlphaFoldDB" id="B8BWW1"/>
<evidence type="ECO:0000256" key="1">
    <source>
        <dbReference type="ARBA" id="ARBA00022857"/>
    </source>
</evidence>
<dbReference type="SMART" id="SM00829">
    <property type="entry name" value="PKS_ER"/>
    <property type="match status" value="1"/>
</dbReference>
<protein>
    <recommendedName>
        <fullName evidence="3">Enoyl reductase (ER) domain-containing protein</fullName>
    </recommendedName>
</protein>
<name>B8BWW1_THAPS</name>
<dbReference type="Pfam" id="PF13602">
    <property type="entry name" value="ADH_zinc_N_2"/>
    <property type="match status" value="1"/>
</dbReference>
<reference evidence="4 5" key="1">
    <citation type="journal article" date="2004" name="Science">
        <title>The genome of the diatom Thalassiosira pseudonana: ecology, evolution, and metabolism.</title>
        <authorList>
            <person name="Armbrust E.V."/>
            <person name="Berges J.A."/>
            <person name="Bowler C."/>
            <person name="Green B.R."/>
            <person name="Martinez D."/>
            <person name="Putnam N.H."/>
            <person name="Zhou S."/>
            <person name="Allen A.E."/>
            <person name="Apt K.E."/>
            <person name="Bechner M."/>
            <person name="Brzezinski M.A."/>
            <person name="Chaal B.K."/>
            <person name="Chiovitti A."/>
            <person name="Davis A.K."/>
            <person name="Demarest M.S."/>
            <person name="Detter J.C."/>
            <person name="Glavina T."/>
            <person name="Goodstein D."/>
            <person name="Hadi M.Z."/>
            <person name="Hellsten U."/>
            <person name="Hildebrand M."/>
            <person name="Jenkins B.D."/>
            <person name="Jurka J."/>
            <person name="Kapitonov V.V."/>
            <person name="Kroger N."/>
            <person name="Lau W.W."/>
            <person name="Lane T.W."/>
            <person name="Larimer F.W."/>
            <person name="Lippmeier J.C."/>
            <person name="Lucas S."/>
            <person name="Medina M."/>
            <person name="Montsant A."/>
            <person name="Obornik M."/>
            <person name="Parker M.S."/>
            <person name="Palenik B."/>
            <person name="Pazour G.J."/>
            <person name="Richardson P.M."/>
            <person name="Rynearson T.A."/>
            <person name="Saito M.A."/>
            <person name="Schwartz D.C."/>
            <person name="Thamatrakoln K."/>
            <person name="Valentin K."/>
            <person name="Vardi A."/>
            <person name="Wilkerson F.P."/>
            <person name="Rokhsar D.S."/>
        </authorList>
    </citation>
    <scope>NUCLEOTIDE SEQUENCE [LARGE SCALE GENOMIC DNA]</scope>
    <source>
        <strain evidence="4 5">CCMP1335</strain>
    </source>
</reference>
<dbReference type="InterPro" id="IPR013154">
    <property type="entry name" value="ADH-like_N"/>
</dbReference>
<gene>
    <name evidence="4" type="ORF">THAPSDRAFT_33109</name>
</gene>
<dbReference type="Proteomes" id="UP000001449">
    <property type="component" value="Chromosome 3"/>
</dbReference>
<dbReference type="STRING" id="35128.B8BWW1"/>
<dbReference type="GO" id="GO:0003960">
    <property type="term" value="F:quinone reductase (NADPH) activity"/>
    <property type="evidence" value="ECO:0000318"/>
    <property type="project" value="GO_Central"/>
</dbReference>
<dbReference type="GO" id="GO:0005829">
    <property type="term" value="C:cytosol"/>
    <property type="evidence" value="ECO:0000318"/>
    <property type="project" value="GO_Central"/>
</dbReference>
<dbReference type="CDD" id="cd05286">
    <property type="entry name" value="QOR2"/>
    <property type="match status" value="1"/>
</dbReference>